<dbReference type="PROSITE" id="PS50110">
    <property type="entry name" value="RESPONSE_REGULATORY"/>
    <property type="match status" value="1"/>
</dbReference>
<dbReference type="SUPFAM" id="SSF55785">
    <property type="entry name" value="PYP-like sensor domain (PAS domain)"/>
    <property type="match status" value="1"/>
</dbReference>
<dbReference type="NCBIfam" id="TIGR00254">
    <property type="entry name" value="GGDEF"/>
    <property type="match status" value="1"/>
</dbReference>
<dbReference type="InterPro" id="IPR035965">
    <property type="entry name" value="PAS-like_dom_sf"/>
</dbReference>
<feature type="domain" description="Response regulatory" evidence="2">
    <location>
        <begin position="1"/>
        <end position="103"/>
    </location>
</feature>
<keyword evidence="6" id="KW-1185">Reference proteome</keyword>
<dbReference type="PANTHER" id="PTHR44757:SF2">
    <property type="entry name" value="BIOFILM ARCHITECTURE MAINTENANCE PROTEIN MBAA"/>
    <property type="match status" value="1"/>
</dbReference>
<evidence type="ECO:0000313" key="6">
    <source>
        <dbReference type="Proteomes" id="UP000275368"/>
    </source>
</evidence>
<dbReference type="EMBL" id="AP019308">
    <property type="protein sequence ID" value="BBH24593.1"/>
    <property type="molecule type" value="Genomic_DNA"/>
</dbReference>
<dbReference type="InterPro" id="IPR011006">
    <property type="entry name" value="CheY-like_superfamily"/>
</dbReference>
<name>A0A3G9JI15_9BACL</name>
<feature type="domain" description="EAL" evidence="3">
    <location>
        <begin position="446"/>
        <end position="697"/>
    </location>
</feature>
<dbReference type="Pfam" id="PF08448">
    <property type="entry name" value="PAS_4"/>
    <property type="match status" value="1"/>
</dbReference>
<gene>
    <name evidence="5" type="ORF">Back11_59380</name>
</gene>
<dbReference type="InterPro" id="IPR013656">
    <property type="entry name" value="PAS_4"/>
</dbReference>
<dbReference type="Pfam" id="PF00990">
    <property type="entry name" value="GGDEF"/>
    <property type="match status" value="1"/>
</dbReference>
<dbReference type="InterPro" id="IPR052155">
    <property type="entry name" value="Biofilm_reg_signaling"/>
</dbReference>
<proteinExistence type="predicted"/>
<dbReference type="CDD" id="cd01948">
    <property type="entry name" value="EAL"/>
    <property type="match status" value="1"/>
</dbReference>
<dbReference type="CDD" id="cd01949">
    <property type="entry name" value="GGDEF"/>
    <property type="match status" value="1"/>
</dbReference>
<evidence type="ECO:0000259" key="4">
    <source>
        <dbReference type="PROSITE" id="PS50887"/>
    </source>
</evidence>
<dbReference type="Gene3D" id="3.30.70.270">
    <property type="match status" value="1"/>
</dbReference>
<dbReference type="InterPro" id="IPR043128">
    <property type="entry name" value="Rev_trsase/Diguanyl_cyclase"/>
</dbReference>
<sequence length="697" mass="79731">MALFEQDSQFFIAGTAKNGLDALDCIVEFRPDLVVIDVEMPEMDGLTALHFIMNHCPVPVVMLSSYTSEGSMQTIQAMRMGAADYFHKDILFQKPVNDLMTEEFLQRCKIAIKNGVHGFFGTVASSKEMAVKVLLEWINYSVKMEEDLRIAQQEFRKTLSQQNGMVFKFIEEQGRFLHTSCEGELLFRMGLKPEQIVDKELHDFYPAQIAEHHWIHYSKSWSQQRVIRYQTEWKSLSYLTVLRPVVRDGKVIEVMSLSVDITEQRRTEEHMNYLANHDQLTGLPNRKFFSEFLRQTLDQAQSASNSFAVLYVGLDHFKLINDTLGHDTGDWLLQIISRRLERSIQGRRRVARVGGDTYLLMLPLNSPEGIATTAEQILSIVKAPILLNGQEIHTSVSMGISRFPHDATEVESLIAAAEMAMYNAKEQASSSYQFYSRKMNERFHKRMELENHLRKAIENEELRLLYQPVVDSYTGQIVGLESLLRWHNPHLGHVPPSDFIPVAEETGLILEIGEWVLKEACKQNKIWQVAGLPKMFISVNLSSRQFNDSRLSRTIQQILEETELLPQYLELEITESMTMDVRVALDTLYELKKLGVQIAMDDFGTGYSSLGYLKDYPIDKMKIDQSFIKGLQHNQVNAAIVNTMIAMAHNLGLQVVAEGVETEEELHLLKDYGCGLLQGYYFSPPTDVERIVELITP</sequence>
<dbReference type="SMART" id="SM00267">
    <property type="entry name" value="GGDEF"/>
    <property type="match status" value="1"/>
</dbReference>
<dbReference type="Pfam" id="PF00563">
    <property type="entry name" value="EAL"/>
    <property type="match status" value="1"/>
</dbReference>
<dbReference type="Proteomes" id="UP000275368">
    <property type="component" value="Chromosome"/>
</dbReference>
<dbReference type="PROSITE" id="PS50883">
    <property type="entry name" value="EAL"/>
    <property type="match status" value="1"/>
</dbReference>
<dbReference type="Gene3D" id="3.20.20.450">
    <property type="entry name" value="EAL domain"/>
    <property type="match status" value="1"/>
</dbReference>
<dbReference type="InterPro" id="IPR000160">
    <property type="entry name" value="GGDEF_dom"/>
</dbReference>
<dbReference type="Pfam" id="PF00072">
    <property type="entry name" value="Response_reg"/>
    <property type="match status" value="1"/>
</dbReference>
<dbReference type="GO" id="GO:0000160">
    <property type="term" value="P:phosphorelay signal transduction system"/>
    <property type="evidence" value="ECO:0007669"/>
    <property type="project" value="InterPro"/>
</dbReference>
<dbReference type="InterPro" id="IPR001633">
    <property type="entry name" value="EAL_dom"/>
</dbReference>
<dbReference type="InterPro" id="IPR029787">
    <property type="entry name" value="Nucleotide_cyclase"/>
</dbReference>
<reference evidence="5 6" key="1">
    <citation type="submission" date="2018-11" db="EMBL/GenBank/DDBJ databases">
        <title>Complete genome sequence of Paenibacillus baekrokdamisoli strain KCTC 33723.</title>
        <authorList>
            <person name="Kang S.W."/>
            <person name="Lee K.C."/>
            <person name="Kim K.K."/>
            <person name="Kim J.S."/>
            <person name="Kim D.S."/>
            <person name="Ko S.H."/>
            <person name="Yang S.H."/>
            <person name="Lee J.S."/>
        </authorList>
    </citation>
    <scope>NUCLEOTIDE SEQUENCE [LARGE SCALE GENOMIC DNA]</scope>
    <source>
        <strain evidence="5 6">KCTC 33723</strain>
    </source>
</reference>
<dbReference type="SUPFAM" id="SSF141868">
    <property type="entry name" value="EAL domain-like"/>
    <property type="match status" value="1"/>
</dbReference>
<dbReference type="CDD" id="cd17541">
    <property type="entry name" value="REC_CheB-like"/>
    <property type="match status" value="1"/>
</dbReference>
<keyword evidence="1" id="KW-0597">Phosphoprotein</keyword>
<organism evidence="5 6">
    <name type="scientific">Paenibacillus baekrokdamisoli</name>
    <dbReference type="NCBI Taxonomy" id="1712516"/>
    <lineage>
        <taxon>Bacteria</taxon>
        <taxon>Bacillati</taxon>
        <taxon>Bacillota</taxon>
        <taxon>Bacilli</taxon>
        <taxon>Bacillales</taxon>
        <taxon>Paenibacillaceae</taxon>
        <taxon>Paenibacillus</taxon>
    </lineage>
</organism>
<evidence type="ECO:0000259" key="2">
    <source>
        <dbReference type="PROSITE" id="PS50110"/>
    </source>
</evidence>
<feature type="domain" description="GGDEF" evidence="4">
    <location>
        <begin position="305"/>
        <end position="437"/>
    </location>
</feature>
<dbReference type="KEGG" id="pbk:Back11_59380"/>
<evidence type="ECO:0000256" key="1">
    <source>
        <dbReference type="PROSITE-ProRule" id="PRU00169"/>
    </source>
</evidence>
<dbReference type="SUPFAM" id="SSF55073">
    <property type="entry name" value="Nucleotide cyclase"/>
    <property type="match status" value="1"/>
</dbReference>
<protein>
    <recommendedName>
        <fullName evidence="7">Diguanylate cyclase</fullName>
    </recommendedName>
</protein>
<dbReference type="SUPFAM" id="SSF52172">
    <property type="entry name" value="CheY-like"/>
    <property type="match status" value="1"/>
</dbReference>
<evidence type="ECO:0008006" key="7">
    <source>
        <dbReference type="Google" id="ProtNLM"/>
    </source>
</evidence>
<evidence type="ECO:0000259" key="3">
    <source>
        <dbReference type="PROSITE" id="PS50883"/>
    </source>
</evidence>
<dbReference type="InterPro" id="IPR035919">
    <property type="entry name" value="EAL_sf"/>
</dbReference>
<dbReference type="SMART" id="SM00448">
    <property type="entry name" value="REC"/>
    <property type="match status" value="1"/>
</dbReference>
<accession>A0A3G9JI15</accession>
<dbReference type="Gene3D" id="3.30.450.20">
    <property type="entry name" value="PAS domain"/>
    <property type="match status" value="1"/>
</dbReference>
<dbReference type="AlphaFoldDB" id="A0A3G9JI15"/>
<dbReference type="PROSITE" id="PS50887">
    <property type="entry name" value="GGDEF"/>
    <property type="match status" value="1"/>
</dbReference>
<dbReference type="PANTHER" id="PTHR44757">
    <property type="entry name" value="DIGUANYLATE CYCLASE DGCP"/>
    <property type="match status" value="1"/>
</dbReference>
<dbReference type="InterPro" id="IPR001789">
    <property type="entry name" value="Sig_transdc_resp-reg_receiver"/>
</dbReference>
<dbReference type="FunFam" id="3.20.20.450:FF:000001">
    <property type="entry name" value="Cyclic di-GMP phosphodiesterase yahA"/>
    <property type="match status" value="1"/>
</dbReference>
<feature type="modified residue" description="4-aspartylphosphate" evidence="1">
    <location>
        <position position="37"/>
    </location>
</feature>
<dbReference type="SMART" id="SM00052">
    <property type="entry name" value="EAL"/>
    <property type="match status" value="1"/>
</dbReference>
<dbReference type="Gene3D" id="3.40.50.2300">
    <property type="match status" value="1"/>
</dbReference>
<evidence type="ECO:0000313" key="5">
    <source>
        <dbReference type="EMBL" id="BBH24593.1"/>
    </source>
</evidence>